<reference evidence="9 10" key="1">
    <citation type="journal article" date="2022" name="Front. Microbiol.">
        <title>High genomic differentiation and limited gene flow indicate recent cryptic speciation within the genus Laspinema (cyanobacteria).</title>
        <authorList>
            <person name="Stanojkovic A."/>
            <person name="Skoupy S."/>
            <person name="Skaloud P."/>
            <person name="Dvorak P."/>
        </authorList>
    </citation>
    <scope>NUCLEOTIDE SEQUENCE [LARGE SCALE GENOMIC DNA]</scope>
    <source>
        <strain evidence="9 10">D3b</strain>
    </source>
</reference>
<feature type="transmembrane region" description="Helical" evidence="7">
    <location>
        <begin position="274"/>
        <end position="292"/>
    </location>
</feature>
<keyword evidence="2 7" id="KW-0813">Transport</keyword>
<feature type="transmembrane region" description="Helical" evidence="7">
    <location>
        <begin position="39"/>
        <end position="61"/>
    </location>
</feature>
<comment type="similarity">
    <text evidence="7">Belongs to the binding-protein-dependent transport system permease family.</text>
</comment>
<proteinExistence type="inferred from homology"/>
<comment type="caution">
    <text evidence="9">The sequence shown here is derived from an EMBL/GenBank/DDBJ whole genome shotgun (WGS) entry which is preliminary data.</text>
</comment>
<dbReference type="SUPFAM" id="SSF161098">
    <property type="entry name" value="MetI-like"/>
    <property type="match status" value="1"/>
</dbReference>
<dbReference type="RefSeq" id="WP_261201304.1">
    <property type="nucleotide sequence ID" value="NZ_JAMXFA010000018.1"/>
</dbReference>
<keyword evidence="10" id="KW-1185">Reference proteome</keyword>
<evidence type="ECO:0000256" key="6">
    <source>
        <dbReference type="ARBA" id="ARBA00023136"/>
    </source>
</evidence>
<dbReference type="InterPro" id="IPR035906">
    <property type="entry name" value="MetI-like_sf"/>
</dbReference>
<dbReference type="Gene3D" id="1.10.3720.10">
    <property type="entry name" value="MetI-like"/>
    <property type="match status" value="1"/>
</dbReference>
<name>A0ABT2N8F6_9CYAN</name>
<evidence type="ECO:0000256" key="4">
    <source>
        <dbReference type="ARBA" id="ARBA00022692"/>
    </source>
</evidence>
<feature type="transmembrane region" description="Helical" evidence="7">
    <location>
        <begin position="138"/>
        <end position="160"/>
    </location>
</feature>
<evidence type="ECO:0000256" key="5">
    <source>
        <dbReference type="ARBA" id="ARBA00022989"/>
    </source>
</evidence>
<evidence type="ECO:0000256" key="1">
    <source>
        <dbReference type="ARBA" id="ARBA00004651"/>
    </source>
</evidence>
<dbReference type="PANTHER" id="PTHR43744:SF12">
    <property type="entry name" value="ABC TRANSPORTER PERMEASE PROTEIN MG189-RELATED"/>
    <property type="match status" value="1"/>
</dbReference>
<keyword evidence="3" id="KW-1003">Cell membrane</keyword>
<feature type="transmembrane region" description="Helical" evidence="7">
    <location>
        <begin position="214"/>
        <end position="235"/>
    </location>
</feature>
<dbReference type="CDD" id="cd06261">
    <property type="entry name" value="TM_PBP2"/>
    <property type="match status" value="1"/>
</dbReference>
<evidence type="ECO:0000313" key="10">
    <source>
        <dbReference type="Proteomes" id="UP001525961"/>
    </source>
</evidence>
<evidence type="ECO:0000259" key="8">
    <source>
        <dbReference type="PROSITE" id="PS50928"/>
    </source>
</evidence>
<evidence type="ECO:0000256" key="2">
    <source>
        <dbReference type="ARBA" id="ARBA00022448"/>
    </source>
</evidence>
<protein>
    <submittedName>
        <fullName evidence="9">Carbohydrate ABC transporter permease</fullName>
    </submittedName>
</protein>
<feature type="transmembrane region" description="Helical" evidence="7">
    <location>
        <begin position="172"/>
        <end position="194"/>
    </location>
</feature>
<dbReference type="Pfam" id="PF00528">
    <property type="entry name" value="BPD_transp_1"/>
    <property type="match status" value="1"/>
</dbReference>
<dbReference type="EMBL" id="JAMXFA010000018">
    <property type="protein sequence ID" value="MCT7978983.1"/>
    <property type="molecule type" value="Genomic_DNA"/>
</dbReference>
<dbReference type="InterPro" id="IPR000515">
    <property type="entry name" value="MetI-like"/>
</dbReference>
<accession>A0ABT2N8F6</accession>
<dbReference type="PANTHER" id="PTHR43744">
    <property type="entry name" value="ABC TRANSPORTER PERMEASE PROTEIN MG189-RELATED-RELATED"/>
    <property type="match status" value="1"/>
</dbReference>
<keyword evidence="6 7" id="KW-0472">Membrane</keyword>
<feature type="transmembrane region" description="Helical" evidence="7">
    <location>
        <begin position="102"/>
        <end position="126"/>
    </location>
</feature>
<dbReference type="PROSITE" id="PS50928">
    <property type="entry name" value="ABC_TM1"/>
    <property type="match status" value="1"/>
</dbReference>
<sequence length="307" mass="34585">MKQITNISQEASTGRSRVSAMTHDELITRRQNQQRVSMILSYVVLTILALLFIAPILFMIMGSFKPDNLVLVEAGSFKAFVTDKPSLQNYQDVFKRVNFTRFFWNSIFITAVIVLLGLLVNSMAAYAFSRLQWRGRDIIFPVIIALMIIPFEAIAVPLFFQMTWLGLRNTYIAQIIPFIANAFSIYLFYTFFIVLPKELEEAARVDGAGPIRTFFEIIVPVSKPVFASVAILTFLTQWGSFLWPTMIAVGERVRPLPVAIAQFQTLPPVQWGDIMAFGVMMVAPMLVIFLIFQKGFVQGVASSGIKG</sequence>
<evidence type="ECO:0000256" key="3">
    <source>
        <dbReference type="ARBA" id="ARBA00022475"/>
    </source>
</evidence>
<keyword evidence="5 7" id="KW-1133">Transmembrane helix</keyword>
<feature type="domain" description="ABC transmembrane type-1" evidence="8">
    <location>
        <begin position="103"/>
        <end position="292"/>
    </location>
</feature>
<comment type="subcellular location">
    <subcellularLocation>
        <location evidence="1 7">Cell membrane</location>
        <topology evidence="1 7">Multi-pass membrane protein</topology>
    </subcellularLocation>
</comment>
<evidence type="ECO:0000313" key="9">
    <source>
        <dbReference type="EMBL" id="MCT7978983.1"/>
    </source>
</evidence>
<organism evidence="9 10">
    <name type="scientific">Laspinema olomoucense D3b</name>
    <dbReference type="NCBI Taxonomy" id="2953688"/>
    <lineage>
        <taxon>Bacteria</taxon>
        <taxon>Bacillati</taxon>
        <taxon>Cyanobacteriota</taxon>
        <taxon>Cyanophyceae</taxon>
        <taxon>Oscillatoriophycideae</taxon>
        <taxon>Oscillatoriales</taxon>
        <taxon>Laspinemataceae</taxon>
        <taxon>Laspinema</taxon>
        <taxon>Laspinema olomoucense</taxon>
    </lineage>
</organism>
<keyword evidence="4 7" id="KW-0812">Transmembrane</keyword>
<evidence type="ECO:0000256" key="7">
    <source>
        <dbReference type="RuleBase" id="RU363032"/>
    </source>
</evidence>
<dbReference type="Proteomes" id="UP001525961">
    <property type="component" value="Unassembled WGS sequence"/>
</dbReference>
<gene>
    <name evidence="9" type="ORF">NG792_14820</name>
</gene>